<protein>
    <submittedName>
        <fullName evidence="2">Uncharacterized protein</fullName>
    </submittedName>
</protein>
<gene>
    <name evidence="2" type="ORF">B0T24DRAFT_717152</name>
</gene>
<keyword evidence="3" id="KW-1185">Reference proteome</keyword>
<evidence type="ECO:0000313" key="2">
    <source>
        <dbReference type="EMBL" id="KAK3379623.1"/>
    </source>
</evidence>
<evidence type="ECO:0000313" key="3">
    <source>
        <dbReference type="Proteomes" id="UP001287356"/>
    </source>
</evidence>
<dbReference type="EMBL" id="JAULSN010000002">
    <property type="protein sequence ID" value="KAK3379623.1"/>
    <property type="molecule type" value="Genomic_DNA"/>
</dbReference>
<feature type="region of interest" description="Disordered" evidence="1">
    <location>
        <begin position="80"/>
        <end position="103"/>
    </location>
</feature>
<comment type="caution">
    <text evidence="2">The sequence shown here is derived from an EMBL/GenBank/DDBJ whole genome shotgun (WGS) entry which is preliminary data.</text>
</comment>
<accession>A0AAE0NDQ4</accession>
<evidence type="ECO:0000256" key="1">
    <source>
        <dbReference type="SAM" id="MobiDB-lite"/>
    </source>
</evidence>
<organism evidence="2 3">
    <name type="scientific">Lasiosphaeria ovina</name>
    <dbReference type="NCBI Taxonomy" id="92902"/>
    <lineage>
        <taxon>Eukaryota</taxon>
        <taxon>Fungi</taxon>
        <taxon>Dikarya</taxon>
        <taxon>Ascomycota</taxon>
        <taxon>Pezizomycotina</taxon>
        <taxon>Sordariomycetes</taxon>
        <taxon>Sordariomycetidae</taxon>
        <taxon>Sordariales</taxon>
        <taxon>Lasiosphaeriaceae</taxon>
        <taxon>Lasiosphaeria</taxon>
    </lineage>
</organism>
<name>A0AAE0NDQ4_9PEZI</name>
<proteinExistence type="predicted"/>
<dbReference type="AlphaFoldDB" id="A0AAE0NDQ4"/>
<dbReference type="Proteomes" id="UP001287356">
    <property type="component" value="Unassembled WGS sequence"/>
</dbReference>
<sequence>MQPIWASSTTSITWHVKWAQLFAGGQESKALLAWYDANGKTVRWNHLGKQEAAHNVEFISMGGFEDHPIWTAAQIGADYDWAGPFGPQEQEPTDSRDEEDDDE</sequence>
<reference evidence="2" key="2">
    <citation type="submission" date="2023-06" db="EMBL/GenBank/DDBJ databases">
        <authorList>
            <consortium name="Lawrence Berkeley National Laboratory"/>
            <person name="Haridas S."/>
            <person name="Hensen N."/>
            <person name="Bonometti L."/>
            <person name="Westerberg I."/>
            <person name="Brannstrom I.O."/>
            <person name="Guillou S."/>
            <person name="Cros-Aarteil S."/>
            <person name="Calhoun S."/>
            <person name="Kuo A."/>
            <person name="Mondo S."/>
            <person name="Pangilinan J."/>
            <person name="Riley R."/>
            <person name="Labutti K."/>
            <person name="Andreopoulos B."/>
            <person name="Lipzen A."/>
            <person name="Chen C."/>
            <person name="Yanf M."/>
            <person name="Daum C."/>
            <person name="Ng V."/>
            <person name="Clum A."/>
            <person name="Steindorff A."/>
            <person name="Ohm R."/>
            <person name="Martin F."/>
            <person name="Silar P."/>
            <person name="Natvig D."/>
            <person name="Lalanne C."/>
            <person name="Gautier V."/>
            <person name="Ament-Velasquez S.L."/>
            <person name="Kruys A."/>
            <person name="Hutchinson M.I."/>
            <person name="Powell A.J."/>
            <person name="Barry K."/>
            <person name="Miller A.N."/>
            <person name="Grigoriev I.V."/>
            <person name="Debuchy R."/>
            <person name="Gladieux P."/>
            <person name="Thoren M.H."/>
            <person name="Johannesson H."/>
        </authorList>
    </citation>
    <scope>NUCLEOTIDE SEQUENCE</scope>
    <source>
        <strain evidence="2">CBS 958.72</strain>
    </source>
</reference>
<reference evidence="2" key="1">
    <citation type="journal article" date="2023" name="Mol. Phylogenet. Evol.">
        <title>Genome-scale phylogeny and comparative genomics of the fungal order Sordariales.</title>
        <authorList>
            <person name="Hensen N."/>
            <person name="Bonometti L."/>
            <person name="Westerberg I."/>
            <person name="Brannstrom I.O."/>
            <person name="Guillou S."/>
            <person name="Cros-Aarteil S."/>
            <person name="Calhoun S."/>
            <person name="Haridas S."/>
            <person name="Kuo A."/>
            <person name="Mondo S."/>
            <person name="Pangilinan J."/>
            <person name="Riley R."/>
            <person name="LaButti K."/>
            <person name="Andreopoulos B."/>
            <person name="Lipzen A."/>
            <person name="Chen C."/>
            <person name="Yan M."/>
            <person name="Daum C."/>
            <person name="Ng V."/>
            <person name="Clum A."/>
            <person name="Steindorff A."/>
            <person name="Ohm R.A."/>
            <person name="Martin F."/>
            <person name="Silar P."/>
            <person name="Natvig D.O."/>
            <person name="Lalanne C."/>
            <person name="Gautier V."/>
            <person name="Ament-Velasquez S.L."/>
            <person name="Kruys A."/>
            <person name="Hutchinson M.I."/>
            <person name="Powell A.J."/>
            <person name="Barry K."/>
            <person name="Miller A.N."/>
            <person name="Grigoriev I.V."/>
            <person name="Debuchy R."/>
            <person name="Gladieux P."/>
            <person name="Hiltunen Thoren M."/>
            <person name="Johannesson H."/>
        </authorList>
    </citation>
    <scope>NUCLEOTIDE SEQUENCE</scope>
    <source>
        <strain evidence="2">CBS 958.72</strain>
    </source>
</reference>